<accession>A0A392S398</accession>
<reference evidence="1 2" key="1">
    <citation type="journal article" date="2018" name="Front. Plant Sci.">
        <title>Red Clover (Trifolium pratense) and Zigzag Clover (T. medium) - A Picture of Genomic Similarities and Differences.</title>
        <authorList>
            <person name="Dluhosova J."/>
            <person name="Istvanek J."/>
            <person name="Nedelnik J."/>
            <person name="Repkova J."/>
        </authorList>
    </citation>
    <scope>NUCLEOTIDE SEQUENCE [LARGE SCALE GENOMIC DNA]</scope>
    <source>
        <strain evidence="2">cv. 10/8</strain>
        <tissue evidence="1">Leaf</tissue>
    </source>
</reference>
<evidence type="ECO:0000313" key="1">
    <source>
        <dbReference type="EMBL" id="MCI43328.1"/>
    </source>
</evidence>
<protein>
    <submittedName>
        <fullName evidence="1">Uncharacterized protein</fullName>
    </submittedName>
</protein>
<organism evidence="1 2">
    <name type="scientific">Trifolium medium</name>
    <dbReference type="NCBI Taxonomy" id="97028"/>
    <lineage>
        <taxon>Eukaryota</taxon>
        <taxon>Viridiplantae</taxon>
        <taxon>Streptophyta</taxon>
        <taxon>Embryophyta</taxon>
        <taxon>Tracheophyta</taxon>
        <taxon>Spermatophyta</taxon>
        <taxon>Magnoliopsida</taxon>
        <taxon>eudicotyledons</taxon>
        <taxon>Gunneridae</taxon>
        <taxon>Pentapetalae</taxon>
        <taxon>rosids</taxon>
        <taxon>fabids</taxon>
        <taxon>Fabales</taxon>
        <taxon>Fabaceae</taxon>
        <taxon>Papilionoideae</taxon>
        <taxon>50 kb inversion clade</taxon>
        <taxon>NPAAA clade</taxon>
        <taxon>Hologalegina</taxon>
        <taxon>IRL clade</taxon>
        <taxon>Trifolieae</taxon>
        <taxon>Trifolium</taxon>
    </lineage>
</organism>
<sequence>EDDGTSTRLDNFCGSCCHVVAATTTKLPPFHELFTSSCGGRCRNKNGDGDGAVVHLFGLDERRKVRLLGIFIFHFNWVF</sequence>
<name>A0A392S398_9FABA</name>
<comment type="caution">
    <text evidence="1">The sequence shown here is derived from an EMBL/GenBank/DDBJ whole genome shotgun (WGS) entry which is preliminary data.</text>
</comment>
<dbReference type="Proteomes" id="UP000265520">
    <property type="component" value="Unassembled WGS sequence"/>
</dbReference>
<keyword evidence="2" id="KW-1185">Reference proteome</keyword>
<feature type="non-terminal residue" evidence="1">
    <location>
        <position position="1"/>
    </location>
</feature>
<dbReference type="EMBL" id="LXQA010315871">
    <property type="protein sequence ID" value="MCI43328.1"/>
    <property type="molecule type" value="Genomic_DNA"/>
</dbReference>
<evidence type="ECO:0000313" key="2">
    <source>
        <dbReference type="Proteomes" id="UP000265520"/>
    </source>
</evidence>
<dbReference type="AlphaFoldDB" id="A0A392S398"/>
<proteinExistence type="predicted"/>